<reference evidence="2" key="1">
    <citation type="submission" date="2022-09" db="EMBL/GenBank/DDBJ databases">
        <title>Comparative genomics and taxonomic characterization of three novel marine species of genus Reichenbachiella exhibiting antioxidant and polysaccharide degradation activities.</title>
        <authorList>
            <person name="Muhammad N."/>
            <person name="Lee Y.-J."/>
            <person name="Ko J."/>
            <person name="Kim S.-G."/>
        </authorList>
    </citation>
    <scope>NUCLEOTIDE SEQUENCE</scope>
    <source>
        <strain evidence="2">BKB1-1</strain>
    </source>
</reference>
<protein>
    <submittedName>
        <fullName evidence="2">Uncharacterized protein</fullName>
    </submittedName>
</protein>
<keyword evidence="1" id="KW-0472">Membrane</keyword>
<dbReference type="Proteomes" id="UP001065174">
    <property type="component" value="Chromosome"/>
</dbReference>
<dbReference type="EMBL" id="CP106679">
    <property type="protein sequence ID" value="UXP33153.1"/>
    <property type="molecule type" value="Genomic_DNA"/>
</dbReference>
<evidence type="ECO:0000313" key="3">
    <source>
        <dbReference type="Proteomes" id="UP001065174"/>
    </source>
</evidence>
<keyword evidence="1" id="KW-1133">Transmembrane helix</keyword>
<accession>A0ABY6CRP0</accession>
<feature type="transmembrane region" description="Helical" evidence="1">
    <location>
        <begin position="43"/>
        <end position="62"/>
    </location>
</feature>
<proteinExistence type="predicted"/>
<evidence type="ECO:0000256" key="1">
    <source>
        <dbReference type="SAM" id="Phobius"/>
    </source>
</evidence>
<sequence length="87" mass="10205">MTKYDIRLKREAVKKSQIDQHKDFKSLSNLIAQEKHAVANRKLWLLLISVFLLIAMVAGGVIKITQQEEKKKIENVDQLLFEEFEHK</sequence>
<gene>
    <name evidence="2" type="ORF">N6H18_04190</name>
</gene>
<dbReference type="RefSeq" id="WP_262310582.1">
    <property type="nucleotide sequence ID" value="NZ_CP106679.1"/>
</dbReference>
<keyword evidence="3" id="KW-1185">Reference proteome</keyword>
<organism evidence="2 3">
    <name type="scientific">Reichenbachiella agarivorans</name>
    <dbReference type="NCBI Taxonomy" id="2979464"/>
    <lineage>
        <taxon>Bacteria</taxon>
        <taxon>Pseudomonadati</taxon>
        <taxon>Bacteroidota</taxon>
        <taxon>Cytophagia</taxon>
        <taxon>Cytophagales</taxon>
        <taxon>Reichenbachiellaceae</taxon>
        <taxon>Reichenbachiella</taxon>
    </lineage>
</organism>
<name>A0ABY6CRP0_9BACT</name>
<evidence type="ECO:0000313" key="2">
    <source>
        <dbReference type="EMBL" id="UXP33153.1"/>
    </source>
</evidence>
<keyword evidence="1" id="KW-0812">Transmembrane</keyword>